<comment type="subcellular location">
    <subcellularLocation>
        <location evidence="6">Cytoplasm</location>
    </subcellularLocation>
</comment>
<evidence type="ECO:0000256" key="5">
    <source>
        <dbReference type="ARBA" id="ARBA00048791"/>
    </source>
</evidence>
<comment type="catalytic activity">
    <reaction evidence="5 6">
        <text>2-deoxy-D-ribose 5-phosphate = D-glyceraldehyde 3-phosphate + acetaldehyde</text>
        <dbReference type="Rhea" id="RHEA:12821"/>
        <dbReference type="ChEBI" id="CHEBI:15343"/>
        <dbReference type="ChEBI" id="CHEBI:59776"/>
        <dbReference type="ChEBI" id="CHEBI:62877"/>
        <dbReference type="EC" id="4.1.2.4"/>
    </reaction>
</comment>
<dbReference type="PANTHER" id="PTHR10889">
    <property type="entry name" value="DEOXYRIBOSE-PHOSPHATE ALDOLASE"/>
    <property type="match status" value="1"/>
</dbReference>
<dbReference type="GO" id="GO:0009264">
    <property type="term" value="P:deoxyribonucleotide catabolic process"/>
    <property type="evidence" value="ECO:0007669"/>
    <property type="project" value="UniProtKB-UniRule"/>
</dbReference>
<dbReference type="GO" id="GO:0004139">
    <property type="term" value="F:deoxyribose-phosphate aldolase activity"/>
    <property type="evidence" value="ECO:0007669"/>
    <property type="project" value="UniProtKB-UniRule"/>
</dbReference>
<evidence type="ECO:0000256" key="3">
    <source>
        <dbReference type="ARBA" id="ARBA00023239"/>
    </source>
</evidence>
<accession>A0A2M8L5Y0</accession>
<dbReference type="SMART" id="SM01133">
    <property type="entry name" value="DeoC"/>
    <property type="match status" value="1"/>
</dbReference>
<dbReference type="InterPro" id="IPR028581">
    <property type="entry name" value="DeoC_typeI"/>
</dbReference>
<dbReference type="PANTHER" id="PTHR10889:SF1">
    <property type="entry name" value="DEOXYRIBOSE-PHOSPHATE ALDOLASE"/>
    <property type="match status" value="1"/>
</dbReference>
<dbReference type="UniPathway" id="UPA00002">
    <property type="reaction ID" value="UER00468"/>
</dbReference>
<name>A0A2M8L5Y0_9BACT</name>
<evidence type="ECO:0000256" key="2">
    <source>
        <dbReference type="ARBA" id="ARBA00022490"/>
    </source>
</evidence>
<dbReference type="GO" id="GO:0006018">
    <property type="term" value="P:2-deoxyribose 1-phosphate catabolic process"/>
    <property type="evidence" value="ECO:0007669"/>
    <property type="project" value="UniProtKB-UniRule"/>
</dbReference>
<evidence type="ECO:0000313" key="7">
    <source>
        <dbReference type="EMBL" id="PJE69212.1"/>
    </source>
</evidence>
<dbReference type="EC" id="4.1.2.4" evidence="6"/>
<dbReference type="InterPro" id="IPR002915">
    <property type="entry name" value="DeoC/FbaB/LacD_aldolase"/>
</dbReference>
<comment type="function">
    <text evidence="6">Catalyzes a reversible aldol reaction between acetaldehyde and D-glyceraldehyde 3-phosphate to generate 2-deoxy-D-ribose 5-phosphate.</text>
</comment>
<dbReference type="AlphaFoldDB" id="A0A2M8L5Y0"/>
<dbReference type="PIRSF" id="PIRSF001357">
    <property type="entry name" value="DeoC"/>
    <property type="match status" value="1"/>
</dbReference>
<dbReference type="GO" id="GO:0016052">
    <property type="term" value="P:carbohydrate catabolic process"/>
    <property type="evidence" value="ECO:0007669"/>
    <property type="project" value="TreeGrafter"/>
</dbReference>
<dbReference type="InterPro" id="IPR011343">
    <property type="entry name" value="DeoC"/>
</dbReference>
<dbReference type="Pfam" id="PF01791">
    <property type="entry name" value="DeoC"/>
    <property type="match status" value="1"/>
</dbReference>
<dbReference type="HAMAP" id="MF_00114">
    <property type="entry name" value="DeoC_type1"/>
    <property type="match status" value="1"/>
</dbReference>
<dbReference type="SUPFAM" id="SSF51569">
    <property type="entry name" value="Aldolase"/>
    <property type="match status" value="1"/>
</dbReference>
<proteinExistence type="inferred from homology"/>
<comment type="similarity">
    <text evidence="1 6">Belongs to the DeoC/FbaB aldolase family. DeoC type 1 subfamily.</text>
</comment>
<dbReference type="NCBIfam" id="TIGR00126">
    <property type="entry name" value="deoC"/>
    <property type="match status" value="1"/>
</dbReference>
<dbReference type="Gene3D" id="3.20.20.70">
    <property type="entry name" value="Aldolase class I"/>
    <property type="match status" value="1"/>
</dbReference>
<evidence type="ECO:0000256" key="6">
    <source>
        <dbReference type="HAMAP-Rule" id="MF_00114"/>
    </source>
</evidence>
<dbReference type="CDD" id="cd00959">
    <property type="entry name" value="DeoC"/>
    <property type="match status" value="1"/>
</dbReference>
<gene>
    <name evidence="6 7" type="primary">deoC</name>
    <name evidence="7" type="ORF">COU96_00970</name>
</gene>
<evidence type="ECO:0000313" key="8">
    <source>
        <dbReference type="Proteomes" id="UP000229500"/>
    </source>
</evidence>
<feature type="active site" description="Schiff-base intermediate with acetaldehyde" evidence="6">
    <location>
        <position position="157"/>
    </location>
</feature>
<organism evidence="7 8">
    <name type="scientific">Candidatus Shapirobacteria bacterium CG10_big_fil_rev_8_21_14_0_10_38_14</name>
    <dbReference type="NCBI Taxonomy" id="1974483"/>
    <lineage>
        <taxon>Bacteria</taxon>
        <taxon>Candidatus Shapironibacteriota</taxon>
    </lineage>
</organism>
<evidence type="ECO:0000256" key="4">
    <source>
        <dbReference type="ARBA" id="ARBA00023270"/>
    </source>
</evidence>
<comment type="caution">
    <text evidence="7">The sequence shown here is derived from an EMBL/GenBank/DDBJ whole genome shotgun (WGS) entry which is preliminary data.</text>
</comment>
<feature type="active site" description="Proton donor/acceptor" evidence="6">
    <location>
        <position position="186"/>
    </location>
</feature>
<reference evidence="8" key="1">
    <citation type="submission" date="2017-09" db="EMBL/GenBank/DDBJ databases">
        <title>Depth-based differentiation of microbial function through sediment-hosted aquifers and enrichment of novel symbionts in the deep terrestrial subsurface.</title>
        <authorList>
            <person name="Probst A.J."/>
            <person name="Ladd B."/>
            <person name="Jarett J.K."/>
            <person name="Geller-Mcgrath D.E."/>
            <person name="Sieber C.M.K."/>
            <person name="Emerson J.B."/>
            <person name="Anantharaman K."/>
            <person name="Thomas B.C."/>
            <person name="Malmstrom R."/>
            <person name="Stieglmeier M."/>
            <person name="Klingl A."/>
            <person name="Woyke T."/>
            <person name="Ryan C.M."/>
            <person name="Banfield J.F."/>
        </authorList>
    </citation>
    <scope>NUCLEOTIDE SEQUENCE [LARGE SCALE GENOMIC DNA]</scope>
</reference>
<dbReference type="EMBL" id="PFEL01000045">
    <property type="protein sequence ID" value="PJE69212.1"/>
    <property type="molecule type" value="Genomic_DNA"/>
</dbReference>
<evidence type="ECO:0000256" key="1">
    <source>
        <dbReference type="ARBA" id="ARBA00010936"/>
    </source>
</evidence>
<dbReference type="GO" id="GO:0005737">
    <property type="term" value="C:cytoplasm"/>
    <property type="evidence" value="ECO:0007669"/>
    <property type="project" value="UniProtKB-SubCell"/>
</dbReference>
<dbReference type="InterPro" id="IPR013785">
    <property type="entry name" value="Aldolase_TIM"/>
</dbReference>
<keyword evidence="3 6" id="KW-0456">Lyase</keyword>
<sequence>MDKKVLAHYLDFANHHQDATLENIKELCQKVKNFGFHSAFVNPCFITLALEILGGKASVGTVVSFPLGQDLQDVKVLAAIEAARKGADELDVSMNVGLFKAKKYEEVLEEMKTIVTAVKSLPKKALVKFIIETGCLTSDEIKKASELVLKSEADFVKTCSGFGPRGAKLEDVDLIKSVVGDKIKIKVAGGIDTYQKAVDFISAGVARIGTSRAVEIIEGVK</sequence>
<comment type="pathway">
    <text evidence="6">Carbohydrate degradation; 2-deoxy-D-ribose 1-phosphate degradation; D-glyceraldehyde 3-phosphate and acetaldehyde from 2-deoxy-alpha-D-ribose 1-phosphate: step 2/2.</text>
</comment>
<dbReference type="Proteomes" id="UP000229500">
    <property type="component" value="Unassembled WGS sequence"/>
</dbReference>
<protein>
    <recommendedName>
        <fullName evidence="6">Deoxyribose-phosphate aldolase</fullName>
        <shortName evidence="6">DERA</shortName>
        <ecNumber evidence="6">4.1.2.4</ecNumber>
    </recommendedName>
    <alternativeName>
        <fullName evidence="6">2-deoxy-D-ribose 5-phosphate aldolase</fullName>
    </alternativeName>
    <alternativeName>
        <fullName evidence="6">Phosphodeoxyriboaldolase</fullName>
        <shortName evidence="6">Deoxyriboaldolase</shortName>
    </alternativeName>
</protein>
<keyword evidence="2 6" id="KW-0963">Cytoplasm</keyword>
<keyword evidence="4 6" id="KW-0704">Schiff base</keyword>
<feature type="active site" description="Proton donor/acceptor" evidence="6">
    <location>
        <position position="91"/>
    </location>
</feature>